<dbReference type="Proteomes" id="UP000290289">
    <property type="component" value="Chromosome 4"/>
</dbReference>
<accession>A0A498K1V7</accession>
<dbReference type="SUPFAM" id="SSF52058">
    <property type="entry name" value="L domain-like"/>
    <property type="match status" value="2"/>
</dbReference>
<evidence type="ECO:0000256" key="8">
    <source>
        <dbReference type="ARBA" id="ARBA00022989"/>
    </source>
</evidence>
<dbReference type="FunFam" id="3.80.10.10:FF:000095">
    <property type="entry name" value="LRR receptor-like serine/threonine-protein kinase GSO1"/>
    <property type="match status" value="1"/>
</dbReference>
<keyword evidence="4" id="KW-0433">Leucine-rich repeat</keyword>
<evidence type="ECO:0000256" key="11">
    <source>
        <dbReference type="ARBA" id="ARBA00023180"/>
    </source>
</evidence>
<keyword evidence="3" id="KW-1003">Cell membrane</keyword>
<keyword evidence="10" id="KW-0675">Receptor</keyword>
<evidence type="ECO:0000256" key="7">
    <source>
        <dbReference type="ARBA" id="ARBA00022737"/>
    </source>
</evidence>
<comment type="caution">
    <text evidence="15">The sequence shown here is derived from an EMBL/GenBank/DDBJ whole genome shotgun (WGS) entry which is preliminary data.</text>
</comment>
<evidence type="ECO:0000256" key="5">
    <source>
        <dbReference type="ARBA" id="ARBA00022692"/>
    </source>
</evidence>
<evidence type="ECO:0000256" key="10">
    <source>
        <dbReference type="ARBA" id="ARBA00023170"/>
    </source>
</evidence>
<dbReference type="FunFam" id="3.80.10.10:FF:000565">
    <property type="entry name" value="Leucine-rich repeat receptor-like kinase protein FLORAL ORGAN NUMBER1"/>
    <property type="match status" value="1"/>
</dbReference>
<dbReference type="FunFam" id="3.80.10.10:FF:000544">
    <property type="entry name" value="Leucine-rich repeat receptor-like serine/threonine-protein kinase BAM3"/>
    <property type="match status" value="1"/>
</dbReference>
<feature type="domain" description="Disease resistance R13L4/SHOC-2-like LRR" evidence="14">
    <location>
        <begin position="363"/>
        <end position="440"/>
    </location>
</feature>
<keyword evidence="6" id="KW-0732">Signal</keyword>
<evidence type="ECO:0000256" key="1">
    <source>
        <dbReference type="ARBA" id="ARBA00004251"/>
    </source>
</evidence>
<evidence type="ECO:0000259" key="13">
    <source>
        <dbReference type="Pfam" id="PF08263"/>
    </source>
</evidence>
<reference evidence="15 16" key="1">
    <citation type="submission" date="2018-10" db="EMBL/GenBank/DDBJ databases">
        <title>A high-quality apple genome assembly.</title>
        <authorList>
            <person name="Hu J."/>
        </authorList>
    </citation>
    <scope>NUCLEOTIDE SEQUENCE [LARGE SCALE GENOMIC DNA]</scope>
    <source>
        <strain evidence="16">cv. HFTH1</strain>
        <tissue evidence="15">Young leaf</tissue>
    </source>
</reference>
<evidence type="ECO:0000313" key="15">
    <source>
        <dbReference type="EMBL" id="RXI01426.1"/>
    </source>
</evidence>
<keyword evidence="8 12" id="KW-1133">Transmembrane helix</keyword>
<evidence type="ECO:0000313" key="16">
    <source>
        <dbReference type="Proteomes" id="UP000290289"/>
    </source>
</evidence>
<keyword evidence="7" id="KW-0677">Repeat</keyword>
<sequence length="610" mass="67648">MMEHSRTNRKLVLFKFLHGFILLCMTTCLQSAALRSLTMLGNESDHLALLDFKKRITDDPFDVMSSWNHSIHICSWVGVSCHRSTKRVLMLNLKSRKLVGSIPPSVGNLTYLTAINLRDNNFHGKIPLEMGRLLSLQYINLSHNSFRGKFPTNLWLDLQVNQIKGSIPNQLSSLFNLKYLLLYGNNLTGTIPPWIGNFSLLSYLYLGDNNFQGNIPNELGHIPGLERFVVELNNLSGMVPSSIYNISSIEIFSVVSNQLHGELPPNLGTMLPNLVQFYCGANKFEGNIPISLSNASRLQVLELPQNDLSGTVPGESLGSLQSLVLLNIADNQLGNRKVGDLNFLSLLANCTRAIPGSIANFSTQLNYLTLGENFIHGNLPNGIGNLINLTTLELGNNYLGGSVPHEIGKLEKLEKLYLDSNIFSGSIPSSLGNMTSLLNLYMGGNRILMISGFCSIIVFFMFFVEWLIMQKEEFKYSNLTPTNTEVFCDKTPHLTDCACGNYKLGTISVLLEVGLWPSSLIILHGIRARERACTFKYLNLNPTNTEVFCDKTPHLTNCAGGNYQIGDKISHLTDCVGGNYQVGDNINVVESGHLTRLFDNSTNSKKQKVT</sequence>
<dbReference type="AlphaFoldDB" id="A0A498K1V7"/>
<dbReference type="Gene3D" id="3.80.10.10">
    <property type="entry name" value="Ribonuclease Inhibitor"/>
    <property type="match status" value="4"/>
</dbReference>
<dbReference type="STRING" id="3750.A0A498K1V7"/>
<dbReference type="InterPro" id="IPR055414">
    <property type="entry name" value="LRR_R13L4/SHOC2-like"/>
</dbReference>
<evidence type="ECO:0000256" key="6">
    <source>
        <dbReference type="ARBA" id="ARBA00022729"/>
    </source>
</evidence>
<protein>
    <submittedName>
        <fullName evidence="15">Uncharacterized protein</fullName>
    </submittedName>
</protein>
<comment type="similarity">
    <text evidence="2">Belongs to the RLP family.</text>
</comment>
<keyword evidence="16" id="KW-1185">Reference proteome</keyword>
<dbReference type="Pfam" id="PF23598">
    <property type="entry name" value="LRR_14"/>
    <property type="match status" value="1"/>
</dbReference>
<dbReference type="InterPro" id="IPR001611">
    <property type="entry name" value="Leu-rich_rpt"/>
</dbReference>
<evidence type="ECO:0000256" key="3">
    <source>
        <dbReference type="ARBA" id="ARBA00022475"/>
    </source>
</evidence>
<evidence type="ECO:0000256" key="4">
    <source>
        <dbReference type="ARBA" id="ARBA00022614"/>
    </source>
</evidence>
<proteinExistence type="inferred from homology"/>
<evidence type="ECO:0000256" key="9">
    <source>
        <dbReference type="ARBA" id="ARBA00023136"/>
    </source>
</evidence>
<evidence type="ECO:0000256" key="12">
    <source>
        <dbReference type="SAM" id="Phobius"/>
    </source>
</evidence>
<organism evidence="15 16">
    <name type="scientific">Malus domestica</name>
    <name type="common">Apple</name>
    <name type="synonym">Pyrus malus</name>
    <dbReference type="NCBI Taxonomy" id="3750"/>
    <lineage>
        <taxon>Eukaryota</taxon>
        <taxon>Viridiplantae</taxon>
        <taxon>Streptophyta</taxon>
        <taxon>Embryophyta</taxon>
        <taxon>Tracheophyta</taxon>
        <taxon>Spermatophyta</taxon>
        <taxon>Magnoliopsida</taxon>
        <taxon>eudicotyledons</taxon>
        <taxon>Gunneridae</taxon>
        <taxon>Pentapetalae</taxon>
        <taxon>rosids</taxon>
        <taxon>fabids</taxon>
        <taxon>Rosales</taxon>
        <taxon>Rosaceae</taxon>
        <taxon>Amygdaloideae</taxon>
        <taxon>Maleae</taxon>
        <taxon>Malus</taxon>
    </lineage>
</organism>
<keyword evidence="9 12" id="KW-0472">Membrane</keyword>
<dbReference type="GO" id="GO:0005886">
    <property type="term" value="C:plasma membrane"/>
    <property type="evidence" value="ECO:0007669"/>
    <property type="project" value="UniProtKB-SubCell"/>
</dbReference>
<feature type="transmembrane region" description="Helical" evidence="12">
    <location>
        <begin position="447"/>
        <end position="468"/>
    </location>
</feature>
<dbReference type="Pfam" id="PF00560">
    <property type="entry name" value="LRR_1"/>
    <property type="match status" value="3"/>
</dbReference>
<gene>
    <name evidence="15" type="ORF">DVH24_014775</name>
</gene>
<dbReference type="PANTHER" id="PTHR48052">
    <property type="entry name" value="UNNAMED PRODUCT"/>
    <property type="match status" value="1"/>
</dbReference>
<dbReference type="Pfam" id="PF08263">
    <property type="entry name" value="LRRNT_2"/>
    <property type="match status" value="1"/>
</dbReference>
<name>A0A498K1V7_MALDO</name>
<dbReference type="InterPro" id="IPR013210">
    <property type="entry name" value="LRR_N_plant-typ"/>
</dbReference>
<dbReference type="PANTHER" id="PTHR48052:SF66">
    <property type="entry name" value="OS02G0610000 PROTEIN"/>
    <property type="match status" value="1"/>
</dbReference>
<evidence type="ECO:0000256" key="2">
    <source>
        <dbReference type="ARBA" id="ARBA00009592"/>
    </source>
</evidence>
<comment type="subcellular location">
    <subcellularLocation>
        <location evidence="1">Cell membrane</location>
        <topology evidence="1">Single-pass type I membrane protein</topology>
    </subcellularLocation>
</comment>
<dbReference type="EMBL" id="RDQH01000330">
    <property type="protein sequence ID" value="RXI01426.1"/>
    <property type="molecule type" value="Genomic_DNA"/>
</dbReference>
<keyword evidence="11" id="KW-0325">Glycoprotein</keyword>
<evidence type="ECO:0000259" key="14">
    <source>
        <dbReference type="Pfam" id="PF23598"/>
    </source>
</evidence>
<dbReference type="InterPro" id="IPR032675">
    <property type="entry name" value="LRR_dom_sf"/>
</dbReference>
<keyword evidence="5 12" id="KW-0812">Transmembrane</keyword>
<feature type="domain" description="Leucine-rich repeat-containing N-terminal plant-type" evidence="13">
    <location>
        <begin position="43"/>
        <end position="81"/>
    </location>
</feature>